<evidence type="ECO:0000313" key="10">
    <source>
        <dbReference type="EMBL" id="CAJ1378458.1"/>
    </source>
</evidence>
<sequence length="508" mass="55116">MSSRAMRAGSGEDTLAKTGTDSPSTWAEEEEGDRMPPLLLLFQLCCISAIEGMDIGLLPATTLALQKSLDLRLTQIATMSLAQAVMQALAAPVWGVMADRKVVRRKTLLSVGAFFQGLCVVALSWTEGYYLMIFLRSVNGAMLASLKPVCVGIVADTTSELNRGKIYGYLQFFVTVGMMLVALIATPMSQATIAGFEGWRVAFVLIGGFAIFTAFLVKVFMHEVRQQKTWDEGAKKGGCEGFKDELRKLAIYFTMPTFLCLIAQGVFGAVPWNAFNFATLYFQVSGMSDNAAASLTTIFQVACAFGNILGGMVGDAMARKCPDHGRPFTANISVTCGILPVYLIFMTRGSYWVNMMLLIFMGLSATWCGVGVNWPILSEIVDPRSRSGIMAWESALEGAVAAVLGNAAVGFLAQNLFGYNLAEAEAAKTEGGNENNAAALGKALALTSVLPWLLCLLFFIFLHCAYPRDKRRVAQEKQQYLEEHGGRYAESESSSGSDNEDDYLEYLG</sequence>
<comment type="caution">
    <text evidence="10">The sequence shown here is derived from an EMBL/GenBank/DDBJ whole genome shotgun (WGS) entry which is preliminary data.</text>
</comment>
<feature type="transmembrane region" description="Helical" evidence="8">
    <location>
        <begin position="249"/>
        <end position="272"/>
    </location>
</feature>
<dbReference type="SUPFAM" id="SSF103473">
    <property type="entry name" value="MFS general substrate transporter"/>
    <property type="match status" value="1"/>
</dbReference>
<feature type="region of interest" description="Disordered" evidence="7">
    <location>
        <begin position="484"/>
        <end position="508"/>
    </location>
</feature>
<dbReference type="PANTHER" id="PTHR23505:SF52">
    <property type="entry name" value="MAJOR FACILITATOR SUPERFAMILY PROTEIN"/>
    <property type="match status" value="1"/>
</dbReference>
<evidence type="ECO:0000256" key="6">
    <source>
        <dbReference type="ARBA" id="ARBA00024338"/>
    </source>
</evidence>
<gene>
    <name evidence="10" type="ORF">EVOR1521_LOCUS6998</name>
</gene>
<name>A0AA36HZX2_9DINO</name>
<protein>
    <recommendedName>
        <fullName evidence="9">Major facilitator superfamily (MFS) profile domain-containing protein</fullName>
    </recommendedName>
</protein>
<feature type="transmembrane region" description="Helical" evidence="8">
    <location>
        <begin position="166"/>
        <end position="186"/>
    </location>
</feature>
<dbReference type="EMBL" id="CAUJNA010000546">
    <property type="protein sequence ID" value="CAJ1378458.1"/>
    <property type="molecule type" value="Genomic_DNA"/>
</dbReference>
<evidence type="ECO:0000256" key="1">
    <source>
        <dbReference type="ARBA" id="ARBA00004141"/>
    </source>
</evidence>
<dbReference type="InterPro" id="IPR011701">
    <property type="entry name" value="MFS"/>
</dbReference>
<dbReference type="AlphaFoldDB" id="A0AA36HZX2"/>
<dbReference type="GO" id="GO:0022857">
    <property type="term" value="F:transmembrane transporter activity"/>
    <property type="evidence" value="ECO:0007669"/>
    <property type="project" value="InterPro"/>
</dbReference>
<dbReference type="InterPro" id="IPR036259">
    <property type="entry name" value="MFS_trans_sf"/>
</dbReference>
<evidence type="ECO:0000256" key="8">
    <source>
        <dbReference type="SAM" id="Phobius"/>
    </source>
</evidence>
<feature type="transmembrane region" description="Helical" evidence="8">
    <location>
        <begin position="351"/>
        <end position="374"/>
    </location>
</feature>
<comment type="similarity">
    <text evidence="6">Belongs to the major facilitator superfamily. Spinster (TC 2.A.1.49) family.</text>
</comment>
<keyword evidence="4 8" id="KW-1133">Transmembrane helix</keyword>
<dbReference type="Proteomes" id="UP001178507">
    <property type="component" value="Unassembled WGS sequence"/>
</dbReference>
<feature type="transmembrane region" description="Helical" evidence="8">
    <location>
        <begin position="108"/>
        <end position="125"/>
    </location>
</feature>
<proteinExistence type="inferred from homology"/>
<feature type="transmembrane region" description="Helical" evidence="8">
    <location>
        <begin position="73"/>
        <end position="96"/>
    </location>
</feature>
<evidence type="ECO:0000256" key="5">
    <source>
        <dbReference type="ARBA" id="ARBA00023136"/>
    </source>
</evidence>
<feature type="transmembrane region" description="Helical" evidence="8">
    <location>
        <begin position="328"/>
        <end position="345"/>
    </location>
</feature>
<keyword evidence="11" id="KW-1185">Reference proteome</keyword>
<dbReference type="InterPro" id="IPR044770">
    <property type="entry name" value="MFS_spinster-like"/>
</dbReference>
<evidence type="ECO:0000256" key="2">
    <source>
        <dbReference type="ARBA" id="ARBA00022448"/>
    </source>
</evidence>
<dbReference type="InterPro" id="IPR020846">
    <property type="entry name" value="MFS_dom"/>
</dbReference>
<dbReference type="PROSITE" id="PS50850">
    <property type="entry name" value="MFS"/>
    <property type="match status" value="1"/>
</dbReference>
<evidence type="ECO:0000256" key="3">
    <source>
        <dbReference type="ARBA" id="ARBA00022692"/>
    </source>
</evidence>
<feature type="region of interest" description="Disordered" evidence="7">
    <location>
        <begin position="1"/>
        <end position="31"/>
    </location>
</feature>
<feature type="compositionally biased region" description="Acidic residues" evidence="7">
    <location>
        <begin position="498"/>
        <end position="508"/>
    </location>
</feature>
<keyword evidence="5 8" id="KW-0472">Membrane</keyword>
<keyword evidence="3 8" id="KW-0812">Transmembrane</keyword>
<feature type="domain" description="Major facilitator superfamily (MFS) profile" evidence="9">
    <location>
        <begin position="40"/>
        <end position="470"/>
    </location>
</feature>
<dbReference type="Gene3D" id="1.20.1250.20">
    <property type="entry name" value="MFS general substrate transporter like domains"/>
    <property type="match status" value="1"/>
</dbReference>
<reference evidence="10" key="1">
    <citation type="submission" date="2023-08" db="EMBL/GenBank/DDBJ databases">
        <authorList>
            <person name="Chen Y."/>
            <person name="Shah S."/>
            <person name="Dougan E. K."/>
            <person name="Thang M."/>
            <person name="Chan C."/>
        </authorList>
    </citation>
    <scope>NUCLEOTIDE SEQUENCE</scope>
</reference>
<dbReference type="GO" id="GO:0016020">
    <property type="term" value="C:membrane"/>
    <property type="evidence" value="ECO:0007669"/>
    <property type="project" value="UniProtKB-SubCell"/>
</dbReference>
<feature type="transmembrane region" description="Helical" evidence="8">
    <location>
        <begin position="437"/>
        <end position="462"/>
    </location>
</feature>
<dbReference type="PANTHER" id="PTHR23505">
    <property type="entry name" value="SPINSTER"/>
    <property type="match status" value="1"/>
</dbReference>
<evidence type="ECO:0000313" key="11">
    <source>
        <dbReference type="Proteomes" id="UP001178507"/>
    </source>
</evidence>
<feature type="transmembrane region" description="Helical" evidence="8">
    <location>
        <begin position="292"/>
        <end position="316"/>
    </location>
</feature>
<dbReference type="Pfam" id="PF07690">
    <property type="entry name" value="MFS_1"/>
    <property type="match status" value="1"/>
</dbReference>
<feature type="transmembrane region" description="Helical" evidence="8">
    <location>
        <begin position="395"/>
        <end position="417"/>
    </location>
</feature>
<evidence type="ECO:0000256" key="4">
    <source>
        <dbReference type="ARBA" id="ARBA00022989"/>
    </source>
</evidence>
<organism evidence="10 11">
    <name type="scientific">Effrenium voratum</name>
    <dbReference type="NCBI Taxonomy" id="2562239"/>
    <lineage>
        <taxon>Eukaryota</taxon>
        <taxon>Sar</taxon>
        <taxon>Alveolata</taxon>
        <taxon>Dinophyceae</taxon>
        <taxon>Suessiales</taxon>
        <taxon>Symbiodiniaceae</taxon>
        <taxon>Effrenium</taxon>
    </lineage>
</organism>
<feature type="transmembrane region" description="Helical" evidence="8">
    <location>
        <begin position="198"/>
        <end position="220"/>
    </location>
</feature>
<evidence type="ECO:0000256" key="7">
    <source>
        <dbReference type="SAM" id="MobiDB-lite"/>
    </source>
</evidence>
<accession>A0AA36HZX2</accession>
<comment type="subcellular location">
    <subcellularLocation>
        <location evidence="1">Membrane</location>
        <topology evidence="1">Multi-pass membrane protein</topology>
    </subcellularLocation>
</comment>
<keyword evidence="2" id="KW-0813">Transport</keyword>
<evidence type="ECO:0000259" key="9">
    <source>
        <dbReference type="PROSITE" id="PS50850"/>
    </source>
</evidence>